<evidence type="ECO:0000256" key="5">
    <source>
        <dbReference type="ARBA" id="ARBA00022692"/>
    </source>
</evidence>
<evidence type="ECO:0000256" key="3">
    <source>
        <dbReference type="ARBA" id="ARBA00022676"/>
    </source>
</evidence>
<dbReference type="EMBL" id="LNJP01000001">
    <property type="protein sequence ID" value="KWZ36898.1"/>
    <property type="molecule type" value="Genomic_DNA"/>
</dbReference>
<organism evidence="10 11">
    <name type="scientific">Burkholderia anthina</name>
    <dbReference type="NCBI Taxonomy" id="179879"/>
    <lineage>
        <taxon>Bacteria</taxon>
        <taxon>Pseudomonadati</taxon>
        <taxon>Pseudomonadota</taxon>
        <taxon>Betaproteobacteria</taxon>
        <taxon>Burkholderiales</taxon>
        <taxon>Burkholderiaceae</taxon>
        <taxon>Burkholderia</taxon>
        <taxon>Burkholderia cepacia complex</taxon>
    </lineage>
</organism>
<evidence type="ECO:0000313" key="10">
    <source>
        <dbReference type="EMBL" id="KWZ36898.1"/>
    </source>
</evidence>
<protein>
    <submittedName>
        <fullName evidence="10">Glycosyl transferase</fullName>
    </submittedName>
</protein>
<dbReference type="Proteomes" id="UP000070434">
    <property type="component" value="Chromosome 1"/>
</dbReference>
<feature type="region of interest" description="Disordered" evidence="8">
    <location>
        <begin position="1"/>
        <end position="23"/>
    </location>
</feature>
<reference evidence="10 11" key="1">
    <citation type="submission" date="2015-11" db="EMBL/GenBank/DDBJ databases">
        <authorList>
            <person name="Sahl J."/>
            <person name="Wagner D."/>
            <person name="Keim P."/>
        </authorList>
    </citation>
    <scope>NUCLEOTIDE SEQUENCE [LARGE SCALE GENOMIC DNA]</scope>
    <source>
        <strain evidence="10 11">AZ-4-2-10-S1-D7</strain>
    </source>
</reference>
<feature type="transmembrane region" description="Helical" evidence="9">
    <location>
        <begin position="463"/>
        <end position="486"/>
    </location>
</feature>
<feature type="transmembrane region" description="Helical" evidence="9">
    <location>
        <begin position="172"/>
        <end position="191"/>
    </location>
</feature>
<evidence type="ECO:0000256" key="4">
    <source>
        <dbReference type="ARBA" id="ARBA00022679"/>
    </source>
</evidence>
<name>A0AAW3Q6V8_9BURK</name>
<feature type="transmembrane region" description="Helical" evidence="9">
    <location>
        <begin position="198"/>
        <end position="219"/>
    </location>
</feature>
<dbReference type="InterPro" id="IPR050297">
    <property type="entry name" value="LipidA_mod_glycosyltrf_83"/>
</dbReference>
<feature type="transmembrane region" description="Helical" evidence="9">
    <location>
        <begin position="339"/>
        <end position="360"/>
    </location>
</feature>
<keyword evidence="5 9" id="KW-0812">Transmembrane</keyword>
<evidence type="ECO:0000256" key="9">
    <source>
        <dbReference type="SAM" id="Phobius"/>
    </source>
</evidence>
<evidence type="ECO:0000256" key="7">
    <source>
        <dbReference type="ARBA" id="ARBA00023136"/>
    </source>
</evidence>
<accession>A0AAW3Q6V8</accession>
<dbReference type="PANTHER" id="PTHR33908:SF11">
    <property type="entry name" value="MEMBRANE PROTEIN"/>
    <property type="match status" value="1"/>
</dbReference>
<dbReference type="PANTHER" id="PTHR33908">
    <property type="entry name" value="MANNOSYLTRANSFERASE YKCB-RELATED"/>
    <property type="match status" value="1"/>
</dbReference>
<feature type="transmembrane region" description="Helical" evidence="9">
    <location>
        <begin position="239"/>
        <end position="272"/>
    </location>
</feature>
<gene>
    <name evidence="10" type="ORF">WS64_15935</name>
</gene>
<proteinExistence type="predicted"/>
<keyword evidence="4 10" id="KW-0808">Transferase</keyword>
<keyword evidence="3" id="KW-0328">Glycosyltransferase</keyword>
<comment type="caution">
    <text evidence="10">The sequence shown here is derived from an EMBL/GenBank/DDBJ whole genome shotgun (WGS) entry which is preliminary data.</text>
</comment>
<evidence type="ECO:0000256" key="6">
    <source>
        <dbReference type="ARBA" id="ARBA00022989"/>
    </source>
</evidence>
<sequence>MPGTAAPGRRRTPVPASSAHTRSTADTDVIATLDAAGTPVAASTAAISPPRERSLPLGWRAWLFVAALVCAYTLPGVLGHDPWKQDETYTFGIIQHMLETGDFVVPTNAGLPFMEKPPLYAWVATSLAWLLQRVMPLHDAARLASALFAALAFGFIARAARVASRSDTWFDLRVLGPVVLSASTLVVIKHVHDMMTDVALFAGTAMGFCGLLELVMQHVARAQQMRHGLPPHPAGRWAAPLFGAGVGIALMAKGLFVPLVFAATLVCTLALYPACRTRAFARALGVAALVFAPFALIWPAALFLRSETLFMTWFWDNNVGRFFGFSVPELGAENDKPFFILRAFLLVGFPVAPLAIVALARGAWREPRIALPALFAGIGLVVLQVSATSRQLYILPFFAPLALVAAQAIDRLPRRVHLAWDYLSRILFGTVVALAWAIWAVMADPAASRADLALLGRWLPLDWTMPIQPALVTGALALTVGWLTLLPKLRATGLWRGALSWGAGALVAWGLIYTLLLPWLDVAKSYRSVFDDLNAHLALEWNDGDCMASLHGLGESEAPMLYYFSGIQHTPIDDAKTTRCTWMIVQGVRAVDPAPGSEWKLFWTGARPGDNEELLRVYVRTPEQHRQ</sequence>
<evidence type="ECO:0000256" key="8">
    <source>
        <dbReference type="SAM" id="MobiDB-lite"/>
    </source>
</evidence>
<feature type="transmembrane region" description="Helical" evidence="9">
    <location>
        <begin position="61"/>
        <end position="78"/>
    </location>
</feature>
<keyword evidence="6 9" id="KW-1133">Transmembrane helix</keyword>
<keyword evidence="7 9" id="KW-0472">Membrane</keyword>
<feature type="transmembrane region" description="Helical" evidence="9">
    <location>
        <begin position="143"/>
        <end position="160"/>
    </location>
</feature>
<evidence type="ECO:0000313" key="11">
    <source>
        <dbReference type="Proteomes" id="UP000070434"/>
    </source>
</evidence>
<dbReference type="GO" id="GO:0009103">
    <property type="term" value="P:lipopolysaccharide biosynthetic process"/>
    <property type="evidence" value="ECO:0007669"/>
    <property type="project" value="UniProtKB-ARBA"/>
</dbReference>
<evidence type="ECO:0000256" key="1">
    <source>
        <dbReference type="ARBA" id="ARBA00004651"/>
    </source>
</evidence>
<feature type="transmembrane region" description="Helical" evidence="9">
    <location>
        <begin position="369"/>
        <end position="387"/>
    </location>
</feature>
<feature type="transmembrane region" description="Helical" evidence="9">
    <location>
        <begin position="393"/>
        <end position="410"/>
    </location>
</feature>
<evidence type="ECO:0000256" key="2">
    <source>
        <dbReference type="ARBA" id="ARBA00022475"/>
    </source>
</evidence>
<dbReference type="AlphaFoldDB" id="A0AAW3Q6V8"/>
<feature type="transmembrane region" description="Helical" evidence="9">
    <location>
        <begin position="284"/>
        <end position="304"/>
    </location>
</feature>
<keyword evidence="2" id="KW-1003">Cell membrane</keyword>
<feature type="transmembrane region" description="Helical" evidence="9">
    <location>
        <begin position="422"/>
        <end position="443"/>
    </location>
</feature>
<dbReference type="GO" id="GO:0005886">
    <property type="term" value="C:plasma membrane"/>
    <property type="evidence" value="ECO:0007669"/>
    <property type="project" value="UniProtKB-SubCell"/>
</dbReference>
<feature type="transmembrane region" description="Helical" evidence="9">
    <location>
        <begin position="498"/>
        <end position="520"/>
    </location>
</feature>
<dbReference type="RefSeq" id="WP_060966847.1">
    <property type="nucleotide sequence ID" value="NZ_CM003768.1"/>
</dbReference>
<dbReference type="GO" id="GO:0016763">
    <property type="term" value="F:pentosyltransferase activity"/>
    <property type="evidence" value="ECO:0007669"/>
    <property type="project" value="TreeGrafter"/>
</dbReference>
<comment type="subcellular location">
    <subcellularLocation>
        <location evidence="1">Cell membrane</location>
        <topology evidence="1">Multi-pass membrane protein</topology>
    </subcellularLocation>
</comment>